<keyword evidence="10" id="KW-1185">Reference proteome</keyword>
<feature type="transmembrane region" description="Helical" evidence="7">
    <location>
        <begin position="195"/>
        <end position="217"/>
    </location>
</feature>
<keyword evidence="4 7" id="KW-0812">Transmembrane</keyword>
<dbReference type="Proteomes" id="UP001305702">
    <property type="component" value="Chromosome"/>
</dbReference>
<feature type="transmembrane region" description="Helical" evidence="7">
    <location>
        <begin position="154"/>
        <end position="174"/>
    </location>
</feature>
<feature type="transmembrane region" description="Helical" evidence="7">
    <location>
        <begin position="86"/>
        <end position="110"/>
    </location>
</feature>
<evidence type="ECO:0000259" key="8">
    <source>
        <dbReference type="PROSITE" id="PS50928"/>
    </source>
</evidence>
<evidence type="ECO:0000256" key="1">
    <source>
        <dbReference type="ARBA" id="ARBA00004651"/>
    </source>
</evidence>
<dbReference type="GO" id="GO:0055085">
    <property type="term" value="P:transmembrane transport"/>
    <property type="evidence" value="ECO:0007669"/>
    <property type="project" value="InterPro"/>
</dbReference>
<reference evidence="9 10" key="1">
    <citation type="submission" date="2022-02" db="EMBL/GenBank/DDBJ databases">
        <title>Paenibacillus sp. MBLB1776 Whole Genome Shotgun Sequencing.</title>
        <authorList>
            <person name="Hwang C.Y."/>
            <person name="Cho E.-S."/>
            <person name="Seo M.-J."/>
        </authorList>
    </citation>
    <scope>NUCLEOTIDE SEQUENCE [LARGE SCALE GENOMIC DNA]</scope>
    <source>
        <strain evidence="9 10">MBLB1776</strain>
    </source>
</reference>
<evidence type="ECO:0000256" key="6">
    <source>
        <dbReference type="ARBA" id="ARBA00023136"/>
    </source>
</evidence>
<dbReference type="EMBL" id="CP130318">
    <property type="protein sequence ID" value="WNQ13178.1"/>
    <property type="molecule type" value="Genomic_DNA"/>
</dbReference>
<dbReference type="Pfam" id="PF00528">
    <property type="entry name" value="BPD_transp_1"/>
    <property type="match status" value="1"/>
</dbReference>
<sequence length="305" mass="33750">MSTAAAKNASPRTRIRQSAGETIFDYLNVTLLILISLTAMLPILHVVAGAFSQTEALVKHQVWVWPVGFTLENIRYVAETPAFWSAGWMTVKVVVIGTAVNMVLTILSSYPLSKSYLRGRRVILLGIIFTIIFQAPLIPMYLVVKSFGLLNTMWAIIIPGAISAFNMMLCITFFRSVPEDLFDAARVDGMSEYAIVWRIVVPLSKPIIVTLLLFYAVGHWNNYMGPLLYINDRSMQTLQLYIYFLIAKGNSNDIAGAAAAESAIKLLPEALEMATIVLATAPIVLLYPFLQKHFIKGATLGSVKE</sequence>
<accession>A0AA96LH47</accession>
<dbReference type="PANTHER" id="PTHR43744">
    <property type="entry name" value="ABC TRANSPORTER PERMEASE PROTEIN MG189-RELATED-RELATED"/>
    <property type="match status" value="1"/>
</dbReference>
<comment type="subcellular location">
    <subcellularLocation>
        <location evidence="1 7">Cell membrane</location>
        <topology evidence="1 7">Multi-pass membrane protein</topology>
    </subcellularLocation>
</comment>
<dbReference type="InterPro" id="IPR035906">
    <property type="entry name" value="MetI-like_sf"/>
</dbReference>
<feature type="transmembrane region" description="Helical" evidence="7">
    <location>
        <begin position="26"/>
        <end position="51"/>
    </location>
</feature>
<keyword evidence="5 7" id="KW-1133">Transmembrane helix</keyword>
<dbReference type="InterPro" id="IPR000515">
    <property type="entry name" value="MetI-like"/>
</dbReference>
<proteinExistence type="inferred from homology"/>
<dbReference type="Gene3D" id="1.10.3720.10">
    <property type="entry name" value="MetI-like"/>
    <property type="match status" value="1"/>
</dbReference>
<evidence type="ECO:0000256" key="3">
    <source>
        <dbReference type="ARBA" id="ARBA00022475"/>
    </source>
</evidence>
<evidence type="ECO:0000256" key="2">
    <source>
        <dbReference type="ARBA" id="ARBA00022448"/>
    </source>
</evidence>
<gene>
    <name evidence="9" type="ORF">MJA45_09190</name>
</gene>
<dbReference type="AlphaFoldDB" id="A0AA96LH47"/>
<dbReference type="KEGG" id="paun:MJA45_09190"/>
<evidence type="ECO:0000256" key="5">
    <source>
        <dbReference type="ARBA" id="ARBA00022989"/>
    </source>
</evidence>
<name>A0AA96LH47_9BACL</name>
<feature type="transmembrane region" description="Helical" evidence="7">
    <location>
        <begin position="122"/>
        <end position="142"/>
    </location>
</feature>
<feature type="domain" description="ABC transmembrane type-1" evidence="8">
    <location>
        <begin position="87"/>
        <end position="288"/>
    </location>
</feature>
<dbReference type="CDD" id="cd06261">
    <property type="entry name" value="TM_PBP2"/>
    <property type="match status" value="1"/>
</dbReference>
<evidence type="ECO:0000256" key="4">
    <source>
        <dbReference type="ARBA" id="ARBA00022692"/>
    </source>
</evidence>
<evidence type="ECO:0000256" key="7">
    <source>
        <dbReference type="RuleBase" id="RU363032"/>
    </source>
</evidence>
<protein>
    <submittedName>
        <fullName evidence="9">Carbohydrate ABC transporter permease</fullName>
    </submittedName>
</protein>
<comment type="similarity">
    <text evidence="7">Belongs to the binding-protein-dependent transport system permease family.</text>
</comment>
<dbReference type="RefSeq" id="WP_315606958.1">
    <property type="nucleotide sequence ID" value="NZ_CP130318.1"/>
</dbReference>
<organism evidence="9 10">
    <name type="scientific">Paenibacillus aurantius</name>
    <dbReference type="NCBI Taxonomy" id="2918900"/>
    <lineage>
        <taxon>Bacteria</taxon>
        <taxon>Bacillati</taxon>
        <taxon>Bacillota</taxon>
        <taxon>Bacilli</taxon>
        <taxon>Bacillales</taxon>
        <taxon>Paenibacillaceae</taxon>
        <taxon>Paenibacillus</taxon>
    </lineage>
</organism>
<keyword evidence="3" id="KW-1003">Cell membrane</keyword>
<feature type="transmembrane region" description="Helical" evidence="7">
    <location>
        <begin position="270"/>
        <end position="290"/>
    </location>
</feature>
<dbReference type="GO" id="GO:0005886">
    <property type="term" value="C:plasma membrane"/>
    <property type="evidence" value="ECO:0007669"/>
    <property type="project" value="UniProtKB-SubCell"/>
</dbReference>
<evidence type="ECO:0000313" key="9">
    <source>
        <dbReference type="EMBL" id="WNQ13178.1"/>
    </source>
</evidence>
<keyword evidence="6 7" id="KW-0472">Membrane</keyword>
<dbReference type="SUPFAM" id="SSF161098">
    <property type="entry name" value="MetI-like"/>
    <property type="match status" value="1"/>
</dbReference>
<dbReference type="PROSITE" id="PS50928">
    <property type="entry name" value="ABC_TM1"/>
    <property type="match status" value="1"/>
</dbReference>
<keyword evidence="2 7" id="KW-0813">Transport</keyword>
<dbReference type="PANTHER" id="PTHR43744:SF9">
    <property type="entry name" value="POLYGALACTURONAN_RHAMNOGALACTURONAN TRANSPORT SYSTEM PERMEASE PROTEIN YTCP"/>
    <property type="match status" value="1"/>
</dbReference>
<evidence type="ECO:0000313" key="10">
    <source>
        <dbReference type="Proteomes" id="UP001305702"/>
    </source>
</evidence>